<feature type="transmembrane region" description="Helical" evidence="1">
    <location>
        <begin position="20"/>
        <end position="45"/>
    </location>
</feature>
<comment type="caution">
    <text evidence="2">The sequence shown here is derived from an EMBL/GenBank/DDBJ whole genome shotgun (WGS) entry which is preliminary data.</text>
</comment>
<evidence type="ECO:0000313" key="3">
    <source>
        <dbReference type="Proteomes" id="UP001295420"/>
    </source>
</evidence>
<gene>
    <name evidence="2" type="ORF">THF1D04_10770</name>
</gene>
<evidence type="ECO:0000313" key="2">
    <source>
        <dbReference type="EMBL" id="CAH1521323.1"/>
    </source>
</evidence>
<protein>
    <recommendedName>
        <fullName evidence="4">DUF3265 domain-containing protein</fullName>
    </recommendedName>
</protein>
<evidence type="ECO:0000256" key="1">
    <source>
        <dbReference type="SAM" id="Phobius"/>
    </source>
</evidence>
<name>A0AAU9PZ67_9VIBR</name>
<dbReference type="AlphaFoldDB" id="A0AAU9PZ67"/>
<dbReference type="Proteomes" id="UP001295420">
    <property type="component" value="Unassembled WGS sequence"/>
</dbReference>
<keyword evidence="1" id="KW-1133">Transmembrane helix</keyword>
<accession>A0AAU9PZ67</accession>
<proteinExistence type="predicted"/>
<evidence type="ECO:0008006" key="4">
    <source>
        <dbReference type="Google" id="ProtNLM"/>
    </source>
</evidence>
<keyword evidence="1" id="KW-0472">Membrane</keyword>
<sequence length="50" mass="5689">MAWQVSFQNGSQMKAKALYYLSTYGLGLVTTPYRVTVGLLSLLLIRTMFR</sequence>
<dbReference type="EMBL" id="CAKMTQ010000001">
    <property type="protein sequence ID" value="CAH1521323.1"/>
    <property type="molecule type" value="Genomic_DNA"/>
</dbReference>
<reference evidence="2" key="1">
    <citation type="submission" date="2022-01" db="EMBL/GenBank/DDBJ databases">
        <authorList>
            <person name="Lagorce A."/>
        </authorList>
    </citation>
    <scope>NUCLEOTIDE SEQUENCE</scope>
    <source>
        <strain evidence="2">Th15_F1_D04</strain>
    </source>
</reference>
<keyword evidence="1" id="KW-0812">Transmembrane</keyword>
<organism evidence="2 3">
    <name type="scientific">Vibrio owensii</name>
    <dbReference type="NCBI Taxonomy" id="696485"/>
    <lineage>
        <taxon>Bacteria</taxon>
        <taxon>Pseudomonadati</taxon>
        <taxon>Pseudomonadota</taxon>
        <taxon>Gammaproteobacteria</taxon>
        <taxon>Vibrionales</taxon>
        <taxon>Vibrionaceae</taxon>
        <taxon>Vibrio</taxon>
    </lineage>
</organism>